<organism evidence="1 2">
    <name type="scientific">Penstemon smallii</name>
    <dbReference type="NCBI Taxonomy" id="265156"/>
    <lineage>
        <taxon>Eukaryota</taxon>
        <taxon>Viridiplantae</taxon>
        <taxon>Streptophyta</taxon>
        <taxon>Embryophyta</taxon>
        <taxon>Tracheophyta</taxon>
        <taxon>Spermatophyta</taxon>
        <taxon>Magnoliopsida</taxon>
        <taxon>eudicotyledons</taxon>
        <taxon>Gunneridae</taxon>
        <taxon>Pentapetalae</taxon>
        <taxon>asterids</taxon>
        <taxon>lamiids</taxon>
        <taxon>Lamiales</taxon>
        <taxon>Plantaginaceae</taxon>
        <taxon>Cheloneae</taxon>
        <taxon>Penstemon</taxon>
    </lineage>
</organism>
<name>A0ABD3SHW7_9LAMI</name>
<sequence>MVSTSPRNQGFLLWVSLYLTHLSTKVLLLPFLINVCVCRELVLTWAFFENMDMKD</sequence>
<accession>A0ABD3SHW7</accession>
<protein>
    <submittedName>
        <fullName evidence="1">Uncharacterized protein</fullName>
    </submittedName>
</protein>
<keyword evidence="2" id="KW-1185">Reference proteome</keyword>
<evidence type="ECO:0000313" key="2">
    <source>
        <dbReference type="Proteomes" id="UP001634393"/>
    </source>
</evidence>
<comment type="caution">
    <text evidence="1">The sequence shown here is derived from an EMBL/GenBank/DDBJ whole genome shotgun (WGS) entry which is preliminary data.</text>
</comment>
<proteinExistence type="predicted"/>
<gene>
    <name evidence="1" type="ORF">ACJIZ3_020025</name>
</gene>
<evidence type="ECO:0000313" key="1">
    <source>
        <dbReference type="EMBL" id="KAL3823996.1"/>
    </source>
</evidence>
<dbReference type="EMBL" id="JBJXBP010000006">
    <property type="protein sequence ID" value="KAL3823996.1"/>
    <property type="molecule type" value="Genomic_DNA"/>
</dbReference>
<dbReference type="Proteomes" id="UP001634393">
    <property type="component" value="Unassembled WGS sequence"/>
</dbReference>
<dbReference type="AlphaFoldDB" id="A0ABD3SHW7"/>
<reference evidence="1 2" key="1">
    <citation type="submission" date="2024-12" db="EMBL/GenBank/DDBJ databases">
        <title>The unique morphological basis and parallel evolutionary history of personate flowers in Penstemon.</title>
        <authorList>
            <person name="Depatie T.H."/>
            <person name="Wessinger C.A."/>
        </authorList>
    </citation>
    <scope>NUCLEOTIDE SEQUENCE [LARGE SCALE GENOMIC DNA]</scope>
    <source>
        <strain evidence="1">WTNN_2</strain>
        <tissue evidence="1">Leaf</tissue>
    </source>
</reference>